<dbReference type="STRING" id="1884261.A0A5C3QXS1"/>
<evidence type="ECO:0000259" key="6">
    <source>
        <dbReference type="PROSITE" id="PS50199"/>
    </source>
</evidence>
<dbReference type="Proteomes" id="UP000305067">
    <property type="component" value="Unassembled WGS sequence"/>
</dbReference>
<dbReference type="GO" id="GO:0008270">
    <property type="term" value="F:zinc ion binding"/>
    <property type="evidence" value="ECO:0007669"/>
    <property type="project" value="UniProtKB-KW"/>
</dbReference>
<evidence type="ECO:0000256" key="5">
    <source>
        <dbReference type="SAM" id="MobiDB-lite"/>
    </source>
</evidence>
<keyword evidence="1" id="KW-0479">Metal-binding</keyword>
<dbReference type="PROSITE" id="PS01358">
    <property type="entry name" value="ZF_RANBP2_1"/>
    <property type="match status" value="1"/>
</dbReference>
<feature type="region of interest" description="Disordered" evidence="5">
    <location>
        <begin position="259"/>
        <end position="297"/>
    </location>
</feature>
<dbReference type="AlphaFoldDB" id="A0A5C3QXS1"/>
<dbReference type="GO" id="GO:0005634">
    <property type="term" value="C:nucleus"/>
    <property type="evidence" value="ECO:0007669"/>
    <property type="project" value="TreeGrafter"/>
</dbReference>
<gene>
    <name evidence="8" type="ORF">BDV98DRAFT_558966</name>
</gene>
<evidence type="ECO:0000256" key="2">
    <source>
        <dbReference type="ARBA" id="ARBA00022771"/>
    </source>
</evidence>
<dbReference type="GO" id="GO:0008237">
    <property type="term" value="F:metallopeptidase activity"/>
    <property type="evidence" value="ECO:0007669"/>
    <property type="project" value="TreeGrafter"/>
</dbReference>
<dbReference type="EMBL" id="ML178815">
    <property type="protein sequence ID" value="TFL06178.1"/>
    <property type="molecule type" value="Genomic_DNA"/>
</dbReference>
<dbReference type="PROSITE" id="PS50199">
    <property type="entry name" value="ZF_RANBP2_2"/>
    <property type="match status" value="1"/>
</dbReference>
<evidence type="ECO:0000313" key="9">
    <source>
        <dbReference type="Proteomes" id="UP000305067"/>
    </source>
</evidence>
<organism evidence="8 9">
    <name type="scientific">Pterulicium gracile</name>
    <dbReference type="NCBI Taxonomy" id="1884261"/>
    <lineage>
        <taxon>Eukaryota</taxon>
        <taxon>Fungi</taxon>
        <taxon>Dikarya</taxon>
        <taxon>Basidiomycota</taxon>
        <taxon>Agaricomycotina</taxon>
        <taxon>Agaricomycetes</taxon>
        <taxon>Agaricomycetidae</taxon>
        <taxon>Agaricales</taxon>
        <taxon>Pleurotineae</taxon>
        <taxon>Pterulaceae</taxon>
        <taxon>Pterulicium</taxon>
    </lineage>
</organism>
<dbReference type="InterPro" id="IPR013536">
    <property type="entry name" value="WLM_dom"/>
</dbReference>
<feature type="domain" description="WLM" evidence="7">
    <location>
        <begin position="5"/>
        <end position="204"/>
    </location>
</feature>
<dbReference type="SUPFAM" id="SSF90209">
    <property type="entry name" value="Ran binding protein zinc finger-like"/>
    <property type="match status" value="1"/>
</dbReference>
<proteinExistence type="predicted"/>
<dbReference type="PROSITE" id="PS51397">
    <property type="entry name" value="WLM"/>
    <property type="match status" value="1"/>
</dbReference>
<reference evidence="8 9" key="1">
    <citation type="journal article" date="2019" name="Nat. Ecol. Evol.">
        <title>Megaphylogeny resolves global patterns of mushroom evolution.</title>
        <authorList>
            <person name="Varga T."/>
            <person name="Krizsan K."/>
            <person name="Foldi C."/>
            <person name="Dima B."/>
            <person name="Sanchez-Garcia M."/>
            <person name="Sanchez-Ramirez S."/>
            <person name="Szollosi G.J."/>
            <person name="Szarkandi J.G."/>
            <person name="Papp V."/>
            <person name="Albert L."/>
            <person name="Andreopoulos W."/>
            <person name="Angelini C."/>
            <person name="Antonin V."/>
            <person name="Barry K.W."/>
            <person name="Bougher N.L."/>
            <person name="Buchanan P."/>
            <person name="Buyck B."/>
            <person name="Bense V."/>
            <person name="Catcheside P."/>
            <person name="Chovatia M."/>
            <person name="Cooper J."/>
            <person name="Damon W."/>
            <person name="Desjardin D."/>
            <person name="Finy P."/>
            <person name="Geml J."/>
            <person name="Haridas S."/>
            <person name="Hughes K."/>
            <person name="Justo A."/>
            <person name="Karasinski D."/>
            <person name="Kautmanova I."/>
            <person name="Kiss B."/>
            <person name="Kocsube S."/>
            <person name="Kotiranta H."/>
            <person name="LaButti K.M."/>
            <person name="Lechner B.E."/>
            <person name="Liimatainen K."/>
            <person name="Lipzen A."/>
            <person name="Lukacs Z."/>
            <person name="Mihaltcheva S."/>
            <person name="Morgado L.N."/>
            <person name="Niskanen T."/>
            <person name="Noordeloos M.E."/>
            <person name="Ohm R.A."/>
            <person name="Ortiz-Santana B."/>
            <person name="Ovrebo C."/>
            <person name="Racz N."/>
            <person name="Riley R."/>
            <person name="Savchenko A."/>
            <person name="Shiryaev A."/>
            <person name="Soop K."/>
            <person name="Spirin V."/>
            <person name="Szebenyi C."/>
            <person name="Tomsovsky M."/>
            <person name="Tulloss R.E."/>
            <person name="Uehling J."/>
            <person name="Grigoriev I.V."/>
            <person name="Vagvolgyi C."/>
            <person name="Papp T."/>
            <person name="Martin F.M."/>
            <person name="Miettinen O."/>
            <person name="Hibbett D.S."/>
            <person name="Nagy L.G."/>
        </authorList>
    </citation>
    <scope>NUCLEOTIDE SEQUENCE [LARGE SCALE GENOMIC DNA]</scope>
    <source>
        <strain evidence="8 9">CBS 309.79</strain>
    </source>
</reference>
<evidence type="ECO:0000313" key="8">
    <source>
        <dbReference type="EMBL" id="TFL06178.1"/>
    </source>
</evidence>
<dbReference type="OrthoDB" id="261960at2759"/>
<dbReference type="PANTHER" id="PTHR46622">
    <property type="entry name" value="DNA-DEPENDENT METALLOPROTEASE WSS1"/>
    <property type="match status" value="1"/>
</dbReference>
<evidence type="ECO:0000259" key="7">
    <source>
        <dbReference type="PROSITE" id="PS51397"/>
    </source>
</evidence>
<name>A0A5C3QXS1_9AGAR</name>
<evidence type="ECO:0000256" key="3">
    <source>
        <dbReference type="ARBA" id="ARBA00022833"/>
    </source>
</evidence>
<keyword evidence="2 4" id="KW-0863">Zinc-finger</keyword>
<keyword evidence="9" id="KW-1185">Reference proteome</keyword>
<evidence type="ECO:0000256" key="4">
    <source>
        <dbReference type="PROSITE-ProRule" id="PRU00322"/>
    </source>
</evidence>
<dbReference type="InterPro" id="IPR053000">
    <property type="entry name" value="WSS1-like_metalloprotease"/>
</dbReference>
<feature type="compositionally biased region" description="Basic and acidic residues" evidence="5">
    <location>
        <begin position="198"/>
        <end position="207"/>
    </location>
</feature>
<keyword evidence="3" id="KW-0862">Zinc</keyword>
<feature type="region of interest" description="Disordered" evidence="5">
    <location>
        <begin position="163"/>
        <end position="221"/>
    </location>
</feature>
<dbReference type="InterPro" id="IPR036443">
    <property type="entry name" value="Znf_RanBP2_sf"/>
</dbReference>
<accession>A0A5C3QXS1</accession>
<feature type="domain" description="RanBP2-type" evidence="6">
    <location>
        <begin position="297"/>
        <end position="326"/>
    </location>
</feature>
<dbReference type="PANTHER" id="PTHR46622:SF1">
    <property type="entry name" value="DNA-DEPENDENT METALLOPROTEASE WSS1"/>
    <property type="match status" value="1"/>
</dbReference>
<protein>
    <submittedName>
        <fullName evidence="8">WLM domain-containing protein</fullName>
    </submittedName>
</protein>
<evidence type="ECO:0000256" key="1">
    <source>
        <dbReference type="ARBA" id="ARBA00022723"/>
    </source>
</evidence>
<dbReference type="GO" id="GO:0006281">
    <property type="term" value="P:DNA repair"/>
    <property type="evidence" value="ECO:0007669"/>
    <property type="project" value="TreeGrafter"/>
</dbReference>
<dbReference type="InterPro" id="IPR001876">
    <property type="entry name" value="Znf_RanBP2"/>
</dbReference>
<sequence>MTFSNSKSSTDSNVNSFTFLKGRAHAERALPCLQRVASLVKPIMRKHSWTLPVLSEFFPKDDNLIDVNHGQKIMLRLRPYNAPDSFYDEEQVVLVMLHELTHNVHDPHDDKFYKFLAELEEEYYQLKRTGYAGEGFHSTGNQLGGSRLPQHIAKEQALRAAERRKALGSVSGGPSKLGPRPLATTKSTKMRRQLAAEAAERRMRDQKSCATTKVDAEEEANKALEESVVIDLTGDSSFSMDDFDFTNGDDDDDVIIVDDSTHAKSSNTKGKQVSRRTKPAVPNNASSSKRTSARPPPPKDWACHMCTLLNHQMTATCGACTTARPKSTYTAGWGCLQCGETGINHDFWSCTRCGSIKTGS</sequence>
<dbReference type="Gene3D" id="2.30.30.380">
    <property type="entry name" value="Zn-finger domain of Sec23/24"/>
    <property type="match status" value="1"/>
</dbReference>
<dbReference type="Pfam" id="PF08325">
    <property type="entry name" value="WLM"/>
    <property type="match status" value="1"/>
</dbReference>